<evidence type="ECO:0000259" key="1">
    <source>
        <dbReference type="Pfam" id="PF06605"/>
    </source>
</evidence>
<accession>A0A8S5UD51</accession>
<reference evidence="2" key="1">
    <citation type="journal article" date="2021" name="Proc. Natl. Acad. Sci. U.S.A.">
        <title>A Catalog of Tens of Thousands of Viruses from Human Metagenomes Reveals Hidden Associations with Chronic Diseases.</title>
        <authorList>
            <person name="Tisza M.J."/>
            <person name="Buck C.B."/>
        </authorList>
    </citation>
    <scope>NUCLEOTIDE SEQUENCE</scope>
    <source>
        <strain evidence="2">CtBvM24</strain>
    </source>
</reference>
<sequence>MQIFNDKKERVGILKGFKDRKIVSTLSSGDKELTFKYPAEGEMVAVLKEEYYIRTKTDEYVLRAKKTGEQYNEYTAQLNVEELEGTVFPYGFESKEQTIRSCLEFAFEGTGWKVGECTITKKRTIDSDEETTAWDVLQDCLSTYRAECKINTLTKTVDIYEQIGSDRGRYFIEGLNLKKLTVSSDTYDFYTRLIPMGKDGIGIDWLGKPYLENYQYSSKIKTYVWSDERYTNTTSLIEDGTAKLDEMSKPYVVYAADVIDLARQSKKYSNVLDFEIGDTCWMISRKTRTKEKQRIVKLTEYPENPKNNTVELSNTSKTFAEVQQEATDKAKTEAIQVAKNSQKKTLEDNYYTKSEVQSAITATAESIDLSVSKTYETKTVVEEKINSVNELTDEKLTLYSTTEEMNAAIKTTAESIDLSVSKTYETKTVVEEKINSVTELTNASIKELSDSITLEVGKKVTKDDLIEEINSQMKISTTKIEFSTGDFIINAKNFSVDEDGNAEYSGNVKGKTITIESTDKTYTEQSATATGFTVDGSSALISQYFDDQSGAAGSVYYTNVKCGTRSNSDETYAEAVMEATEYRVTHDDNGNKNEVVWAKTVLRVDPTGAYIDDKEIIPMKLVKYDDGTQRTLSAFQGVDAGTSFFPDPDIYGYENVECIGGHPNGTVAVKVQGNGWLYNMSQSASTAKSITWYLLYY</sequence>
<evidence type="ECO:0000313" key="2">
    <source>
        <dbReference type="EMBL" id="DAF92302.1"/>
    </source>
</evidence>
<organism evidence="2">
    <name type="scientific">Myoviridae sp. ctBvM24</name>
    <dbReference type="NCBI Taxonomy" id="2825050"/>
    <lineage>
        <taxon>Viruses</taxon>
        <taxon>Duplodnaviria</taxon>
        <taxon>Heunggongvirae</taxon>
        <taxon>Uroviricota</taxon>
        <taxon>Caudoviricetes</taxon>
    </lineage>
</organism>
<dbReference type="InterPro" id="IPR007119">
    <property type="entry name" value="Phage_tail_spike_N"/>
</dbReference>
<dbReference type="InterPro" id="IPR010572">
    <property type="entry name" value="Tail_dom"/>
</dbReference>
<dbReference type="Pfam" id="PF06605">
    <property type="entry name" value="Prophage_tail"/>
    <property type="match status" value="1"/>
</dbReference>
<feature type="domain" description="Tail spike" evidence="1">
    <location>
        <begin position="94"/>
        <end position="324"/>
    </location>
</feature>
<name>A0A8S5UD51_9CAUD</name>
<proteinExistence type="predicted"/>
<dbReference type="EMBL" id="BK016064">
    <property type="protein sequence ID" value="DAF92302.1"/>
    <property type="molecule type" value="Genomic_DNA"/>
</dbReference>
<protein>
    <submittedName>
        <fullName evidence="2">Tail protein</fullName>
    </submittedName>
</protein>
<dbReference type="NCBIfam" id="TIGR01665">
    <property type="entry name" value="put_anti_recept"/>
    <property type="match status" value="1"/>
</dbReference>